<dbReference type="PANTHER" id="PTHR34548">
    <property type="entry name" value="PROTEIN TIC 21, CHLOROPLASTIC"/>
    <property type="match status" value="1"/>
</dbReference>
<name>A0A563VM16_9CYAN</name>
<dbReference type="Proteomes" id="UP000320055">
    <property type="component" value="Unassembled WGS sequence"/>
</dbReference>
<feature type="transmembrane region" description="Helical" evidence="1">
    <location>
        <begin position="62"/>
        <end position="84"/>
    </location>
</feature>
<dbReference type="EMBL" id="CAACVJ010000057">
    <property type="protein sequence ID" value="VEP12458.1"/>
    <property type="molecule type" value="Genomic_DNA"/>
</dbReference>
<keyword evidence="3" id="KW-1185">Reference proteome</keyword>
<feature type="transmembrane region" description="Helical" evidence="1">
    <location>
        <begin position="158"/>
        <end position="177"/>
    </location>
</feature>
<proteinExistence type="predicted"/>
<protein>
    <recommendedName>
        <fullName evidence="4">DUF3611 family protein</fullName>
    </recommendedName>
</protein>
<feature type="transmembrane region" description="Helical" evidence="1">
    <location>
        <begin position="31"/>
        <end position="50"/>
    </location>
</feature>
<evidence type="ECO:0000313" key="2">
    <source>
        <dbReference type="EMBL" id="VEP12458.1"/>
    </source>
</evidence>
<dbReference type="OrthoDB" id="5766633at2"/>
<keyword evidence="1" id="KW-0472">Membrane</keyword>
<evidence type="ECO:0000313" key="3">
    <source>
        <dbReference type="Proteomes" id="UP000320055"/>
    </source>
</evidence>
<dbReference type="Pfam" id="PF12263">
    <property type="entry name" value="DUF3611"/>
    <property type="match status" value="1"/>
</dbReference>
<reference evidence="2 3" key="1">
    <citation type="submission" date="2019-01" db="EMBL/GenBank/DDBJ databases">
        <authorList>
            <person name="Brito A."/>
        </authorList>
    </citation>
    <scope>NUCLEOTIDE SEQUENCE [LARGE SCALE GENOMIC DNA]</scope>
    <source>
        <strain evidence="2">1</strain>
    </source>
</reference>
<organism evidence="2 3">
    <name type="scientific">Hyella patelloides LEGE 07179</name>
    <dbReference type="NCBI Taxonomy" id="945734"/>
    <lineage>
        <taxon>Bacteria</taxon>
        <taxon>Bacillati</taxon>
        <taxon>Cyanobacteriota</taxon>
        <taxon>Cyanophyceae</taxon>
        <taxon>Pleurocapsales</taxon>
        <taxon>Hyellaceae</taxon>
        <taxon>Hyella</taxon>
    </lineage>
</organism>
<dbReference type="RefSeq" id="WP_144864121.1">
    <property type="nucleotide sequence ID" value="NZ_LR213777.1"/>
</dbReference>
<evidence type="ECO:0008006" key="4">
    <source>
        <dbReference type="Google" id="ProtNLM"/>
    </source>
</evidence>
<keyword evidence="1" id="KW-0812">Transmembrane</keyword>
<dbReference type="PANTHER" id="PTHR34548:SF2">
    <property type="entry name" value="PROTEIN TIC 21, CHLOROPLASTIC"/>
    <property type="match status" value="1"/>
</dbReference>
<evidence type="ECO:0000256" key="1">
    <source>
        <dbReference type="SAM" id="Phobius"/>
    </source>
</evidence>
<accession>A0A563VM16</accession>
<sequence>MHESVKSTPKNQLPSKQRFADTFRFLSRISYWIHLLLGTISGVILFLVGFSRNSANINSNGVNVGIVFAVLSLVALGFRVYWALRYRTLAKTLQKFDSKVQPSREEIIRILRLGLFVSLLGLFLAFFASEISLVSLVADAIARPQGIAVYDREQVVQIADLLLILAQLNILGAHFFGSANSLGLLSWLSKEEV</sequence>
<keyword evidence="1" id="KW-1133">Transmembrane helix</keyword>
<dbReference type="AlphaFoldDB" id="A0A563VM16"/>
<dbReference type="InterPro" id="IPR022051">
    <property type="entry name" value="DUF3611"/>
</dbReference>
<gene>
    <name evidence="2" type="ORF">H1P_150022</name>
</gene>
<feature type="transmembrane region" description="Helical" evidence="1">
    <location>
        <begin position="113"/>
        <end position="138"/>
    </location>
</feature>